<evidence type="ECO:0000313" key="1">
    <source>
        <dbReference type="EMBL" id="BAL89691.1"/>
    </source>
</evidence>
<name>I0H9K4_ACTM4</name>
<accession>I0H9K4</accession>
<protein>
    <submittedName>
        <fullName evidence="1">Uncharacterized protein</fullName>
    </submittedName>
</protein>
<dbReference type="RefSeq" id="WP_014444585.1">
    <property type="nucleotide sequence ID" value="NC_017093.1"/>
</dbReference>
<dbReference type="AlphaFoldDB" id="I0H9K4"/>
<keyword evidence="2" id="KW-1185">Reference proteome</keyword>
<dbReference type="HOGENOM" id="CLU_2535082_0_0_11"/>
<dbReference type="Proteomes" id="UP000007882">
    <property type="component" value="Chromosome"/>
</dbReference>
<dbReference type="KEGG" id="ams:AMIS_44710"/>
<proteinExistence type="predicted"/>
<evidence type="ECO:0000313" key="2">
    <source>
        <dbReference type="Proteomes" id="UP000007882"/>
    </source>
</evidence>
<reference evidence="1 2" key="1">
    <citation type="submission" date="2012-02" db="EMBL/GenBank/DDBJ databases">
        <title>Complete genome sequence of Actinoplanes missouriensis 431 (= NBRC 102363).</title>
        <authorList>
            <person name="Ohnishi Y."/>
            <person name="Ishikawa J."/>
            <person name="Sekine M."/>
            <person name="Hosoyama A."/>
            <person name="Harada T."/>
            <person name="Narita H."/>
            <person name="Hata T."/>
            <person name="Konno Y."/>
            <person name="Tutikane K."/>
            <person name="Fujita N."/>
            <person name="Horinouchi S."/>
            <person name="Hayakawa M."/>
        </authorList>
    </citation>
    <scope>NUCLEOTIDE SEQUENCE [LARGE SCALE GENOMIC DNA]</scope>
    <source>
        <strain evidence="2">ATCC 14538 / DSM 43046 / CBS 188.64 / JCM 3121 / NBRC 102363 / NCIMB 12654 / NRRL B-3342 / UNCC 431</strain>
    </source>
</reference>
<gene>
    <name evidence="1" type="ordered locus">AMIS_44710</name>
</gene>
<sequence>MQHDDEVRRFRIEADAVREFRFETEGGGRPWFYAEVTDADMEKVPDQLIPLTLLLWSEDHTITIRAASVLRPGPHVVRGRGTG</sequence>
<dbReference type="EMBL" id="AP012319">
    <property type="protein sequence ID" value="BAL89691.1"/>
    <property type="molecule type" value="Genomic_DNA"/>
</dbReference>
<organism evidence="1 2">
    <name type="scientific">Actinoplanes missouriensis (strain ATCC 14538 / DSM 43046 / CBS 188.64 / JCM 3121 / NBRC 102363 / NCIMB 12654 / NRRL B-3342 / UNCC 431)</name>
    <dbReference type="NCBI Taxonomy" id="512565"/>
    <lineage>
        <taxon>Bacteria</taxon>
        <taxon>Bacillati</taxon>
        <taxon>Actinomycetota</taxon>
        <taxon>Actinomycetes</taxon>
        <taxon>Micromonosporales</taxon>
        <taxon>Micromonosporaceae</taxon>
        <taxon>Actinoplanes</taxon>
    </lineage>
</organism>